<dbReference type="SUPFAM" id="SSF54373">
    <property type="entry name" value="FAD-linked reductases, C-terminal domain"/>
    <property type="match status" value="1"/>
</dbReference>
<organism evidence="6">
    <name type="scientific">Chaetoceros debilis</name>
    <dbReference type="NCBI Taxonomy" id="122233"/>
    <lineage>
        <taxon>Eukaryota</taxon>
        <taxon>Sar</taxon>
        <taxon>Stramenopiles</taxon>
        <taxon>Ochrophyta</taxon>
        <taxon>Bacillariophyta</taxon>
        <taxon>Coscinodiscophyceae</taxon>
        <taxon>Chaetocerotophycidae</taxon>
        <taxon>Chaetocerotales</taxon>
        <taxon>Chaetocerotaceae</taxon>
        <taxon>Chaetoceros</taxon>
    </lineage>
</organism>
<dbReference type="AlphaFoldDB" id="A0A7S3Q4U2"/>
<evidence type="ECO:0000256" key="2">
    <source>
        <dbReference type="ARBA" id="ARBA00010790"/>
    </source>
</evidence>
<dbReference type="PIRSF" id="PIRSF000137">
    <property type="entry name" value="Alcohol_oxidase"/>
    <property type="match status" value="1"/>
</dbReference>
<proteinExistence type="inferred from homology"/>
<dbReference type="Pfam" id="PF00732">
    <property type="entry name" value="GMC_oxred_N"/>
    <property type="match status" value="1"/>
</dbReference>
<comment type="cofactor">
    <cofactor evidence="1">
        <name>FAD</name>
        <dbReference type="ChEBI" id="CHEBI:57692"/>
    </cofactor>
</comment>
<evidence type="ECO:0000259" key="5">
    <source>
        <dbReference type="PROSITE" id="PS00624"/>
    </source>
</evidence>
<evidence type="ECO:0000256" key="4">
    <source>
        <dbReference type="ARBA" id="ARBA00022827"/>
    </source>
</evidence>
<dbReference type="GO" id="GO:0016614">
    <property type="term" value="F:oxidoreductase activity, acting on CH-OH group of donors"/>
    <property type="evidence" value="ECO:0007669"/>
    <property type="project" value="InterPro"/>
</dbReference>
<dbReference type="Pfam" id="PF05199">
    <property type="entry name" value="GMC_oxred_C"/>
    <property type="match status" value="1"/>
</dbReference>
<dbReference type="InterPro" id="IPR007867">
    <property type="entry name" value="GMC_OxRtase_C"/>
</dbReference>
<dbReference type="GO" id="GO:0050660">
    <property type="term" value="F:flavin adenine dinucleotide binding"/>
    <property type="evidence" value="ECO:0007669"/>
    <property type="project" value="InterPro"/>
</dbReference>
<gene>
    <name evidence="6" type="ORF">CDEB00056_LOCUS10463</name>
</gene>
<name>A0A7S3Q4U2_9STRA</name>
<reference evidence="6" key="1">
    <citation type="submission" date="2021-01" db="EMBL/GenBank/DDBJ databases">
        <authorList>
            <person name="Corre E."/>
            <person name="Pelletier E."/>
            <person name="Niang G."/>
            <person name="Scheremetjew M."/>
            <person name="Finn R."/>
            <person name="Kale V."/>
            <person name="Holt S."/>
            <person name="Cochrane G."/>
            <person name="Meng A."/>
            <person name="Brown T."/>
            <person name="Cohen L."/>
        </authorList>
    </citation>
    <scope>NUCLEOTIDE SEQUENCE</scope>
    <source>
        <strain evidence="6">MM31A-1</strain>
    </source>
</reference>
<dbReference type="PANTHER" id="PTHR11552:SF147">
    <property type="entry name" value="CHOLINE DEHYDROGENASE, MITOCHONDRIAL"/>
    <property type="match status" value="1"/>
</dbReference>
<dbReference type="EMBL" id="HBIO01013476">
    <property type="protein sequence ID" value="CAE0465622.1"/>
    <property type="molecule type" value="Transcribed_RNA"/>
</dbReference>
<keyword evidence="4" id="KW-0274">FAD</keyword>
<dbReference type="Gene3D" id="3.50.50.60">
    <property type="entry name" value="FAD/NAD(P)-binding domain"/>
    <property type="match status" value="1"/>
</dbReference>
<dbReference type="PROSITE" id="PS00624">
    <property type="entry name" value="GMC_OXRED_2"/>
    <property type="match status" value="1"/>
</dbReference>
<dbReference type="InterPro" id="IPR000172">
    <property type="entry name" value="GMC_OxRdtase_N"/>
</dbReference>
<dbReference type="InterPro" id="IPR036188">
    <property type="entry name" value="FAD/NAD-bd_sf"/>
</dbReference>
<keyword evidence="3" id="KW-0285">Flavoprotein</keyword>
<dbReference type="InterPro" id="IPR012132">
    <property type="entry name" value="GMC_OxRdtase"/>
</dbReference>
<evidence type="ECO:0000256" key="1">
    <source>
        <dbReference type="ARBA" id="ARBA00001974"/>
    </source>
</evidence>
<evidence type="ECO:0000313" key="6">
    <source>
        <dbReference type="EMBL" id="CAE0465622.1"/>
    </source>
</evidence>
<accession>A0A7S3Q4U2</accession>
<protein>
    <recommendedName>
        <fullName evidence="5">Glucose-methanol-choline oxidoreductase N-terminal domain-containing protein</fullName>
    </recommendedName>
</protein>
<feature type="domain" description="Glucose-methanol-choline oxidoreductase N-terminal" evidence="5">
    <location>
        <begin position="259"/>
        <end position="273"/>
    </location>
</feature>
<dbReference type="Gene3D" id="3.30.560.10">
    <property type="entry name" value="Glucose Oxidase, domain 3"/>
    <property type="match status" value="1"/>
</dbReference>
<dbReference type="PANTHER" id="PTHR11552">
    <property type="entry name" value="GLUCOSE-METHANOL-CHOLINE GMC OXIDOREDUCTASE"/>
    <property type="match status" value="1"/>
</dbReference>
<sequence length="553" mass="60795">MTLQVQDYDYIVIGAGSSGCALAGRLMDLLPDVRIALIESGDDHLSKAAASNDPVNHEFLAPTKTMLLWNGKADRGYKTIPQKQLNSRAFPFTRASGLGGCSAINYMIWMRGFRSDWDENMPEGWKGDDIETEFQWLEGKIDPFLYESNTLCKRATEAARSLGYKTAVEKSKWSSPGTNDLMRFSMTKEGLRRDIYRSLGADNDRITLVRGVAERVIFRDEGGDEQDTPCACGVKLRLKDGTTKDLFVKDGGEVILSCGAIDTPKLLQLSGIGPSKLLNDLEVKLIKDNPFVGEGLKDHVLYPMAYGINELPEFFSPNGINASLHDDSLNVQFLFKDGVTVPLMIPIAIKQPFLEKAPAETLGQGIRDGMVLWGATLLSKIVGVLIAYSPSAVRTKMQSTFTVLVNVMKPVSVGSIRIRSRDPLDDPLIDPAFLREDADVQTLLKGVQIVRKLVKAPPLADIMEKELTPDGRKHDDDIESEIEQIKKTCLPYHHSTGTCSIGNCLDGQLRFKGINCLRVADASSLPFHPRVPTNASSMAVGARCASLISESRN</sequence>
<dbReference type="SUPFAM" id="SSF51905">
    <property type="entry name" value="FAD/NAD(P)-binding domain"/>
    <property type="match status" value="1"/>
</dbReference>
<evidence type="ECO:0000256" key="3">
    <source>
        <dbReference type="ARBA" id="ARBA00022630"/>
    </source>
</evidence>
<comment type="similarity">
    <text evidence="2">Belongs to the GMC oxidoreductase family.</text>
</comment>